<protein>
    <submittedName>
        <fullName evidence="1">Uncharacterized protein</fullName>
    </submittedName>
</protein>
<dbReference type="EMBL" id="LWDV01000008">
    <property type="protein sequence ID" value="OCL26857.1"/>
    <property type="molecule type" value="Genomic_DNA"/>
</dbReference>
<evidence type="ECO:0000313" key="2">
    <source>
        <dbReference type="Proteomes" id="UP000093514"/>
    </source>
</evidence>
<sequence length="68" mass="8184">MNKNLLTINRYIDLDNSEDTDSLHLIEELRSFIKKAKEINPKLKEYHLYDIGFIPKSDLILVKLYFWN</sequence>
<proteinExistence type="predicted"/>
<dbReference type="OrthoDB" id="2112267at2"/>
<organism evidence="1 2">
    <name type="scientific">Orenia metallireducens</name>
    <dbReference type="NCBI Taxonomy" id="1413210"/>
    <lineage>
        <taxon>Bacteria</taxon>
        <taxon>Bacillati</taxon>
        <taxon>Bacillota</taxon>
        <taxon>Clostridia</taxon>
        <taxon>Halanaerobiales</taxon>
        <taxon>Halobacteroidaceae</taxon>
        <taxon>Orenia</taxon>
    </lineage>
</organism>
<evidence type="ECO:0000313" key="1">
    <source>
        <dbReference type="EMBL" id="OCL26857.1"/>
    </source>
</evidence>
<gene>
    <name evidence="1" type="ORF">U472_05010</name>
</gene>
<keyword evidence="2" id="KW-1185">Reference proteome</keyword>
<dbReference type="Proteomes" id="UP000093514">
    <property type="component" value="Unassembled WGS sequence"/>
</dbReference>
<reference evidence="1 2" key="2">
    <citation type="submission" date="2016-08" db="EMBL/GenBank/DDBJ databases">
        <title>Orenia metallireducens sp. nov. strain Z6, a Novel Metal-reducing Firmicute from the Deep Subsurface.</title>
        <authorList>
            <person name="Maxim B.I."/>
            <person name="Kenneth K."/>
            <person name="Flynn T.M."/>
            <person name="Oloughlin E.J."/>
            <person name="Locke R.A."/>
            <person name="Weber J.R."/>
            <person name="Egan S.M."/>
            <person name="Mackie R.I."/>
            <person name="Cann I.K."/>
        </authorList>
    </citation>
    <scope>NUCLEOTIDE SEQUENCE [LARGE SCALE GENOMIC DNA]</scope>
    <source>
        <strain evidence="1 2">Z6</strain>
    </source>
</reference>
<reference evidence="2" key="1">
    <citation type="submission" date="2016-07" db="EMBL/GenBank/DDBJ databases">
        <authorList>
            <person name="Florea S."/>
            <person name="Webb J.S."/>
            <person name="Jaromczyk J."/>
            <person name="Schardl C.L."/>
        </authorList>
    </citation>
    <scope>NUCLEOTIDE SEQUENCE [LARGE SCALE GENOMIC DNA]</scope>
    <source>
        <strain evidence="2">Z6</strain>
    </source>
</reference>
<accession>A0A1C0A995</accession>
<dbReference type="AlphaFoldDB" id="A0A1C0A995"/>
<comment type="caution">
    <text evidence="1">The sequence shown here is derived from an EMBL/GenBank/DDBJ whole genome shotgun (WGS) entry which is preliminary data.</text>
</comment>
<name>A0A1C0A995_9FIRM</name>
<dbReference type="RefSeq" id="WP_068716155.1">
    <property type="nucleotide sequence ID" value="NZ_LWDV01000008.1"/>
</dbReference>